<evidence type="ECO:0000256" key="1">
    <source>
        <dbReference type="ARBA" id="ARBA00004123"/>
    </source>
</evidence>
<dbReference type="AlphaFoldDB" id="A0A0L0T3P3"/>
<organism evidence="8 9">
    <name type="scientific">Allomyces macrogynus (strain ATCC 38327)</name>
    <name type="common">Allomyces javanicus var. macrogynus</name>
    <dbReference type="NCBI Taxonomy" id="578462"/>
    <lineage>
        <taxon>Eukaryota</taxon>
        <taxon>Fungi</taxon>
        <taxon>Fungi incertae sedis</taxon>
        <taxon>Blastocladiomycota</taxon>
        <taxon>Blastocladiomycetes</taxon>
        <taxon>Blastocladiales</taxon>
        <taxon>Blastocladiaceae</taxon>
        <taxon>Allomyces</taxon>
    </lineage>
</organism>
<keyword evidence="3" id="KW-0804">Transcription</keyword>
<dbReference type="Proteomes" id="UP000054350">
    <property type="component" value="Unassembled WGS sequence"/>
</dbReference>
<dbReference type="Gene3D" id="1.10.20.10">
    <property type="entry name" value="Histone, subunit A"/>
    <property type="match status" value="1"/>
</dbReference>
<gene>
    <name evidence="8" type="ORF">AMAG_13690</name>
</gene>
<evidence type="ECO:0000313" key="9">
    <source>
        <dbReference type="Proteomes" id="UP000054350"/>
    </source>
</evidence>
<evidence type="ECO:0000256" key="5">
    <source>
        <dbReference type="ARBA" id="ARBA00038392"/>
    </source>
</evidence>
<dbReference type="VEuPathDB" id="FungiDB:AMAG_13690"/>
<dbReference type="InterPro" id="IPR009072">
    <property type="entry name" value="Histone-fold"/>
</dbReference>
<protein>
    <recommendedName>
        <fullName evidence="6">Transcription initiation factor TFIID subunit 13</fullName>
    </recommendedName>
</protein>
<dbReference type="EMBL" id="GG745360">
    <property type="protein sequence ID" value="KNE69315.1"/>
    <property type="molecule type" value="Genomic_DNA"/>
</dbReference>
<dbReference type="eggNOG" id="KOG3901">
    <property type="taxonomic scope" value="Eukaryota"/>
</dbReference>
<dbReference type="InterPro" id="IPR003195">
    <property type="entry name" value="TFIID_TAF13"/>
</dbReference>
<reference evidence="9" key="2">
    <citation type="submission" date="2009-11" db="EMBL/GenBank/DDBJ databases">
        <title>The Genome Sequence of Allomyces macrogynus strain ATCC 38327.</title>
        <authorList>
            <consortium name="The Broad Institute Genome Sequencing Platform"/>
            <person name="Russ C."/>
            <person name="Cuomo C."/>
            <person name="Shea T."/>
            <person name="Young S.K."/>
            <person name="Zeng Q."/>
            <person name="Koehrsen M."/>
            <person name="Haas B."/>
            <person name="Borodovsky M."/>
            <person name="Guigo R."/>
            <person name="Alvarado L."/>
            <person name="Berlin A."/>
            <person name="Borenstein D."/>
            <person name="Chen Z."/>
            <person name="Engels R."/>
            <person name="Freedman E."/>
            <person name="Gellesch M."/>
            <person name="Goldberg J."/>
            <person name="Griggs A."/>
            <person name="Gujja S."/>
            <person name="Heiman D."/>
            <person name="Hepburn T."/>
            <person name="Howarth C."/>
            <person name="Jen D."/>
            <person name="Larson L."/>
            <person name="Lewis B."/>
            <person name="Mehta T."/>
            <person name="Park D."/>
            <person name="Pearson M."/>
            <person name="Roberts A."/>
            <person name="Saif S."/>
            <person name="Shenoy N."/>
            <person name="Sisk P."/>
            <person name="Stolte C."/>
            <person name="Sykes S."/>
            <person name="Walk T."/>
            <person name="White J."/>
            <person name="Yandava C."/>
            <person name="Burger G."/>
            <person name="Gray M.W."/>
            <person name="Holland P.W.H."/>
            <person name="King N."/>
            <person name="Lang F.B.F."/>
            <person name="Roger A.J."/>
            <person name="Ruiz-Trillo I."/>
            <person name="Lander E."/>
            <person name="Nusbaum C."/>
        </authorList>
    </citation>
    <scope>NUCLEOTIDE SEQUENCE [LARGE SCALE GENOMIC DNA]</scope>
    <source>
        <strain evidence="9">ATCC 38327</strain>
    </source>
</reference>
<dbReference type="GO" id="GO:0046982">
    <property type="term" value="F:protein heterodimerization activity"/>
    <property type="evidence" value="ECO:0007669"/>
    <property type="project" value="InterPro"/>
</dbReference>
<dbReference type="SUPFAM" id="SSF47113">
    <property type="entry name" value="Histone-fold"/>
    <property type="match status" value="1"/>
</dbReference>
<feature type="region of interest" description="Disordered" evidence="7">
    <location>
        <begin position="150"/>
        <end position="187"/>
    </location>
</feature>
<evidence type="ECO:0000256" key="3">
    <source>
        <dbReference type="ARBA" id="ARBA00023163"/>
    </source>
</evidence>
<dbReference type="GO" id="GO:0005669">
    <property type="term" value="C:transcription factor TFIID complex"/>
    <property type="evidence" value="ECO:0007669"/>
    <property type="project" value="TreeGrafter"/>
</dbReference>
<accession>A0A0L0T3P3</accession>
<name>A0A0L0T3P3_ALLM3</name>
<dbReference type="Pfam" id="PF02269">
    <property type="entry name" value="TFIID-18kDa"/>
    <property type="match status" value="1"/>
</dbReference>
<comment type="similarity">
    <text evidence="5">Belongs to the TAF13 family.</text>
</comment>
<dbReference type="STRING" id="578462.A0A0L0T3P3"/>
<evidence type="ECO:0000256" key="4">
    <source>
        <dbReference type="ARBA" id="ARBA00023242"/>
    </source>
</evidence>
<keyword evidence="4" id="KW-0539">Nucleus</keyword>
<evidence type="ECO:0000256" key="2">
    <source>
        <dbReference type="ARBA" id="ARBA00023015"/>
    </source>
</evidence>
<dbReference type="OMA" id="HMDSEIH"/>
<evidence type="ECO:0000313" key="8">
    <source>
        <dbReference type="EMBL" id="KNE69315.1"/>
    </source>
</evidence>
<keyword evidence="9" id="KW-1185">Reference proteome</keyword>
<dbReference type="GO" id="GO:0051123">
    <property type="term" value="P:RNA polymerase II preinitiation complex assembly"/>
    <property type="evidence" value="ECO:0007669"/>
    <property type="project" value="TreeGrafter"/>
</dbReference>
<comment type="subcellular location">
    <subcellularLocation>
        <location evidence="1">Nucleus</location>
    </subcellularLocation>
</comment>
<evidence type="ECO:0000256" key="6">
    <source>
        <dbReference type="ARBA" id="ARBA00040136"/>
    </source>
</evidence>
<keyword evidence="2" id="KW-0805">Transcription regulation</keyword>
<dbReference type="PANTHER" id="PTHR11380:SF5">
    <property type="entry name" value="TRANSCRIPTION INITIATION FACTOR TFIID SUBUNIT 13"/>
    <property type="match status" value="1"/>
</dbReference>
<dbReference type="PANTHER" id="PTHR11380">
    <property type="entry name" value="TRANSCRIPTION INITIATION FACTOR TFIID/SUPT3-RELATED"/>
    <property type="match status" value="1"/>
</dbReference>
<evidence type="ECO:0000256" key="7">
    <source>
        <dbReference type="SAM" id="MobiDB-lite"/>
    </source>
</evidence>
<proteinExistence type="inferred from homology"/>
<sequence>MADPYDARSSAGAVGPDRADRDRPQGPTLAAAPGGKNTMTSLRAVAAKHKGVFTNELKEMVWTHGDPGDPDPATLDLLEDIALEFMVDLSVQAHRLSANKSRLRLDDLRFLLRHDPIHLGRLEEILTKDEQLRRAKALASADVTDVARQLAPESDAEDAAAAPAAVTTGKGRKKGKEKAAQGGEGGMDEDAVLAGLADPMGGLGGFGGLGGLMGLF</sequence>
<reference evidence="8 9" key="1">
    <citation type="submission" date="2009-11" db="EMBL/GenBank/DDBJ databases">
        <title>Annotation of Allomyces macrogynus ATCC 38327.</title>
        <authorList>
            <consortium name="The Broad Institute Genome Sequencing Platform"/>
            <person name="Russ C."/>
            <person name="Cuomo C."/>
            <person name="Burger G."/>
            <person name="Gray M.W."/>
            <person name="Holland P.W.H."/>
            <person name="King N."/>
            <person name="Lang F.B.F."/>
            <person name="Roger A.J."/>
            <person name="Ruiz-Trillo I."/>
            <person name="Young S.K."/>
            <person name="Zeng Q."/>
            <person name="Gargeya S."/>
            <person name="Fitzgerald M."/>
            <person name="Haas B."/>
            <person name="Abouelleil A."/>
            <person name="Alvarado L."/>
            <person name="Arachchi H.M."/>
            <person name="Berlin A."/>
            <person name="Chapman S.B."/>
            <person name="Gearin G."/>
            <person name="Goldberg J."/>
            <person name="Griggs A."/>
            <person name="Gujja S."/>
            <person name="Hansen M."/>
            <person name="Heiman D."/>
            <person name="Howarth C."/>
            <person name="Larimer J."/>
            <person name="Lui A."/>
            <person name="MacDonald P.J.P."/>
            <person name="McCowen C."/>
            <person name="Montmayeur A."/>
            <person name="Murphy C."/>
            <person name="Neiman D."/>
            <person name="Pearson M."/>
            <person name="Priest M."/>
            <person name="Roberts A."/>
            <person name="Saif S."/>
            <person name="Shea T."/>
            <person name="Sisk P."/>
            <person name="Stolte C."/>
            <person name="Sykes S."/>
            <person name="Wortman J."/>
            <person name="Nusbaum C."/>
            <person name="Birren B."/>
        </authorList>
    </citation>
    <scope>NUCLEOTIDE SEQUENCE [LARGE SCALE GENOMIC DNA]</scope>
    <source>
        <strain evidence="8 9">ATCC 38327</strain>
    </source>
</reference>
<dbReference type="OrthoDB" id="10266074at2759"/>
<feature type="region of interest" description="Disordered" evidence="7">
    <location>
        <begin position="1"/>
        <end position="37"/>
    </location>
</feature>